<accession>A0A1A9RHL8</accession>
<gene>
    <name evidence="1" type="ORF">A7P90_08880</name>
</gene>
<dbReference type="OrthoDB" id="72471at2"/>
<evidence type="ECO:0008006" key="3">
    <source>
        <dbReference type="Google" id="ProtNLM"/>
    </source>
</evidence>
<organism evidence="1 2">
    <name type="scientific">Eikenella corrodens</name>
    <dbReference type="NCBI Taxonomy" id="539"/>
    <lineage>
        <taxon>Bacteria</taxon>
        <taxon>Pseudomonadati</taxon>
        <taxon>Pseudomonadota</taxon>
        <taxon>Betaproteobacteria</taxon>
        <taxon>Neisseriales</taxon>
        <taxon>Neisseriaceae</taxon>
        <taxon>Eikenella</taxon>
    </lineage>
</organism>
<dbReference type="EMBL" id="LXSG01000035">
    <property type="protein sequence ID" value="OAM17809.1"/>
    <property type="molecule type" value="Genomic_DNA"/>
</dbReference>
<dbReference type="Proteomes" id="UP000077589">
    <property type="component" value="Unassembled WGS sequence"/>
</dbReference>
<dbReference type="AlphaFoldDB" id="A0A1A9RHL8"/>
<evidence type="ECO:0000313" key="2">
    <source>
        <dbReference type="Proteomes" id="UP000077589"/>
    </source>
</evidence>
<dbReference type="STRING" id="539.A7P85_08725"/>
<reference evidence="2" key="1">
    <citation type="submission" date="2016-05" db="EMBL/GenBank/DDBJ databases">
        <title>Draft genome of Corynebacterium afermentans subsp. afermentans LCDC 88199T.</title>
        <authorList>
            <person name="Bernier A.-M."/>
            <person name="Bernard K."/>
        </authorList>
    </citation>
    <scope>NUCLEOTIDE SEQUENCE [LARGE SCALE GENOMIC DNA]</scope>
    <source>
        <strain evidence="2">NML04-0072</strain>
    </source>
</reference>
<dbReference type="RefSeq" id="WP_064087978.1">
    <property type="nucleotide sequence ID" value="NZ_LXSG01000035.1"/>
</dbReference>
<evidence type="ECO:0000313" key="1">
    <source>
        <dbReference type="EMBL" id="OAM17809.1"/>
    </source>
</evidence>
<comment type="caution">
    <text evidence="1">The sequence shown here is derived from an EMBL/GenBank/DDBJ whole genome shotgun (WGS) entry which is preliminary data.</text>
</comment>
<proteinExistence type="predicted"/>
<protein>
    <recommendedName>
        <fullName evidence="3">Morphogenetic protein</fullName>
    </recommendedName>
</protein>
<name>A0A1A9RHL8_EIKCO</name>
<sequence length="199" mass="23305">MKERPILFSGPMVQAILAGRKTQTRRIINPQPKNRRGGRWMYCYESMNKKLEGSFYYSWPDKKNGNCFSDRGPESQITYPCPYGQVGDRLWVREAWAVHPETGSLLYRADDDAPENTRWKPSIHMPRKHSRILLEMTSIKVERLQAISREDAQAEGTDNYPGTNCPIDKFFNYWCYLNGFDSWDANPWVWVVGFRKVEV</sequence>